<keyword evidence="2" id="KW-0472">Membrane</keyword>
<dbReference type="Proteomes" id="UP001204486">
    <property type="component" value="Unassembled WGS sequence"/>
</dbReference>
<keyword evidence="2" id="KW-0812">Transmembrane</keyword>
<comment type="caution">
    <text evidence="5">The sequence shown here is derived from an EMBL/GenBank/DDBJ whole genome shotgun (WGS) entry which is preliminary data.</text>
</comment>
<dbReference type="Pfam" id="PF04536">
    <property type="entry name" value="TPM_phosphatase"/>
    <property type="match status" value="1"/>
</dbReference>
<dbReference type="AlphaFoldDB" id="A0AAW5ITB3"/>
<feature type="domain" description="TPM" evidence="4">
    <location>
        <begin position="43"/>
        <end position="165"/>
    </location>
</feature>
<dbReference type="Gene3D" id="3.10.310.50">
    <property type="match status" value="1"/>
</dbReference>
<evidence type="ECO:0000256" key="2">
    <source>
        <dbReference type="SAM" id="Phobius"/>
    </source>
</evidence>
<evidence type="ECO:0000313" key="5">
    <source>
        <dbReference type="EMBL" id="MCP9599248.1"/>
    </source>
</evidence>
<protein>
    <submittedName>
        <fullName evidence="5">TPM domain-containing protein</fullName>
    </submittedName>
</protein>
<dbReference type="EMBL" id="JANDWN010000008">
    <property type="protein sequence ID" value="MCP9599248.1"/>
    <property type="molecule type" value="Genomic_DNA"/>
</dbReference>
<feature type="transmembrane region" description="Helical" evidence="2">
    <location>
        <begin position="189"/>
        <end position="212"/>
    </location>
</feature>
<evidence type="ECO:0000313" key="6">
    <source>
        <dbReference type="Proteomes" id="UP001204486"/>
    </source>
</evidence>
<dbReference type="PANTHER" id="PTHR30373">
    <property type="entry name" value="UPF0603 PROTEIN YGCG"/>
    <property type="match status" value="1"/>
</dbReference>
<keyword evidence="3" id="KW-0732">Signal</keyword>
<feature type="signal peptide" evidence="3">
    <location>
        <begin position="1"/>
        <end position="19"/>
    </location>
</feature>
<feature type="compositionally biased region" description="Basic residues" evidence="1">
    <location>
        <begin position="222"/>
        <end position="232"/>
    </location>
</feature>
<evidence type="ECO:0000256" key="1">
    <source>
        <dbReference type="SAM" id="MobiDB-lite"/>
    </source>
</evidence>
<feature type="chain" id="PRO_5043845899" evidence="3">
    <location>
        <begin position="20"/>
        <end position="279"/>
    </location>
</feature>
<evidence type="ECO:0000256" key="3">
    <source>
        <dbReference type="SAM" id="SignalP"/>
    </source>
</evidence>
<name>A0AAW5ITB3_9BACT</name>
<reference evidence="5" key="1">
    <citation type="submission" date="2022-07" db="EMBL/GenBank/DDBJ databases">
        <title>Prevotella copri.</title>
        <authorList>
            <person name="Yang C."/>
        </authorList>
    </citation>
    <scope>NUCLEOTIDE SEQUENCE</scope>
    <source>
        <strain evidence="5">HF1476</strain>
    </source>
</reference>
<organism evidence="5 6">
    <name type="scientific">Segatella copri</name>
    <dbReference type="NCBI Taxonomy" id="165179"/>
    <lineage>
        <taxon>Bacteria</taxon>
        <taxon>Pseudomonadati</taxon>
        <taxon>Bacteroidota</taxon>
        <taxon>Bacteroidia</taxon>
        <taxon>Bacteroidales</taxon>
        <taxon>Prevotellaceae</taxon>
        <taxon>Segatella</taxon>
    </lineage>
</organism>
<sequence length="279" mass="30612">MRFKRYFFALMMVAFHALALTAGEVWTAKNVPIPFLRDSTQYVSDPDGYVDKAQKDSANFYLQKLKLECGVQNVLIIVGKVDNKDAFRMAQDVGNQYGIGYKKSRRGLVIVIAVEDHKYFIAPGSGLEGELTDVDCDDIARACIVKYMREGNPGEAVASVSRAIYNKVKSGRTGIVDVDEGSVNDEEDWFLVIILFLIFFGIPIYLFIRYILEMLGIVKPRPKSNQRNQSRRRNNDDDWIPPFFMGGGGSSGGGFSGGSFGGGTFSGGTFSGGGSGGGW</sequence>
<accession>A0AAW5ITB3</accession>
<proteinExistence type="predicted"/>
<dbReference type="InterPro" id="IPR007621">
    <property type="entry name" value="TPM_dom"/>
</dbReference>
<dbReference type="PANTHER" id="PTHR30373:SF2">
    <property type="entry name" value="UPF0603 PROTEIN YGCG"/>
    <property type="match status" value="1"/>
</dbReference>
<feature type="region of interest" description="Disordered" evidence="1">
    <location>
        <begin position="222"/>
        <end position="241"/>
    </location>
</feature>
<gene>
    <name evidence="5" type="ORF">NNC55_04660</name>
</gene>
<keyword evidence="2" id="KW-1133">Transmembrane helix</keyword>
<dbReference type="RefSeq" id="WP_254973317.1">
    <property type="nucleotide sequence ID" value="NZ_JANDWK010000008.1"/>
</dbReference>
<evidence type="ECO:0000259" key="4">
    <source>
        <dbReference type="Pfam" id="PF04536"/>
    </source>
</evidence>